<dbReference type="InterPro" id="IPR008969">
    <property type="entry name" value="CarboxyPept-like_regulatory"/>
</dbReference>
<evidence type="ECO:0000259" key="10">
    <source>
        <dbReference type="Pfam" id="PF07715"/>
    </source>
</evidence>
<reference evidence="12" key="1">
    <citation type="submission" date="2016-11" db="EMBL/GenBank/DDBJ databases">
        <authorList>
            <person name="Varghese N."/>
            <person name="Submissions S."/>
        </authorList>
    </citation>
    <scope>NUCLEOTIDE SEQUENCE [LARGE SCALE GENOMIC DNA]</scope>
    <source>
        <strain evidence="12">YR203</strain>
    </source>
</reference>
<dbReference type="SUPFAM" id="SSF56935">
    <property type="entry name" value="Porins"/>
    <property type="match status" value="1"/>
</dbReference>
<sequence>MRLIFERLNYNTFIAVFFLSAFSGIYTNAQLIISVKNEFREAIPGSKITVEGNRSHSQQTTDRNGQATIYEKKGSYMISIENSLFRKKDFKIQISGEQETLDVTLMKSAYELEEVIIEGTKLTASQKIRESLYTPEVIDFTEFKTTSKTVVEALNLASGLRIQQQGGMGSDLNIILNGIDGKDVRVFVDEIPVYLLGRGFELQNLTANMIDRVEIYKGLIPVQFGSDALGGVINIVTRQSEKDFLGLGYTYGSWNSHEATLSTSGHPFKNKKFYAGFDAVYRHSDNDYWMDDVDVVVDDLYNMKKGRARRFNDQYDFALAKVQVGFKDLSWADNLKFISSFTRTYKEWQHGITALRPWGEPFSREYTGGAAFNWKKSSAQKNRWQIDVTAGYNFEQTYFEDISSRVYFWDGSYVEGQNKGESGLYSEGRTPKINQNVLYARENAFFRIGDHYKINVNLLTTKMELTGEDKAGTATYKEDPFKTPQTLFNNFFGTSLESKFLQGRLISNTSFKHYYNKVRGVNFKINNEFDKINSSSSSDIGFGQVFKWMITPKVSILPGYEYTVRQPDSKEIFGDYITISPNPNLKSAKSHNVNFKVLYTSAGGTIFTGIGGFYRNSKDRILLTSFSNALAAYTNLLKTSTIGGEWFMEYKLNNKVGFNLNATYLDTRLRGVDDSGVFNDQYIGARIPNTPYLFGNAQVSYTLDPGNKRNYYFRFLYTGSYVHEYFLTWAINGIKSSKTTIPSQFVNDISASVHSKNEKWSFAVDCKNLTNAKVYDNFSVQKPGRSVYAKITYLLN</sequence>
<dbReference type="Pfam" id="PF07715">
    <property type="entry name" value="Plug"/>
    <property type="match status" value="1"/>
</dbReference>
<evidence type="ECO:0000313" key="11">
    <source>
        <dbReference type="EMBL" id="SHG93689.1"/>
    </source>
</evidence>
<dbReference type="Gene3D" id="2.40.170.20">
    <property type="entry name" value="TonB-dependent receptor, beta-barrel domain"/>
    <property type="match status" value="1"/>
</dbReference>
<dbReference type="GO" id="GO:0009279">
    <property type="term" value="C:cell outer membrane"/>
    <property type="evidence" value="ECO:0007669"/>
    <property type="project" value="UniProtKB-SubCell"/>
</dbReference>
<keyword evidence="6 8" id="KW-0472">Membrane</keyword>
<evidence type="ECO:0000256" key="1">
    <source>
        <dbReference type="ARBA" id="ARBA00004571"/>
    </source>
</evidence>
<dbReference type="InterPro" id="IPR036942">
    <property type="entry name" value="Beta-barrel_TonB_sf"/>
</dbReference>
<protein>
    <submittedName>
        <fullName evidence="11">Outer membrane receptor proteins, mostly Fe transport</fullName>
    </submittedName>
</protein>
<keyword evidence="7 8" id="KW-0998">Cell outer membrane</keyword>
<dbReference type="InterPro" id="IPR037066">
    <property type="entry name" value="Plug_dom_sf"/>
</dbReference>
<dbReference type="RefSeq" id="WP_073175731.1">
    <property type="nucleotide sequence ID" value="NZ_FQVE01000009.1"/>
</dbReference>
<keyword evidence="9" id="KW-1133">Transmembrane helix</keyword>
<evidence type="ECO:0000256" key="7">
    <source>
        <dbReference type="ARBA" id="ARBA00023237"/>
    </source>
</evidence>
<dbReference type="Proteomes" id="UP000184108">
    <property type="component" value="Unassembled WGS sequence"/>
</dbReference>
<dbReference type="EMBL" id="FQVE01000009">
    <property type="protein sequence ID" value="SHG93689.1"/>
    <property type="molecule type" value="Genomic_DNA"/>
</dbReference>
<organism evidence="11 12">
    <name type="scientific">Chryseobacterium vrystaatense</name>
    <dbReference type="NCBI Taxonomy" id="307480"/>
    <lineage>
        <taxon>Bacteria</taxon>
        <taxon>Pseudomonadati</taxon>
        <taxon>Bacteroidota</taxon>
        <taxon>Flavobacteriia</taxon>
        <taxon>Flavobacteriales</taxon>
        <taxon>Weeksellaceae</taxon>
        <taxon>Chryseobacterium group</taxon>
        <taxon>Chryseobacterium</taxon>
    </lineage>
</organism>
<evidence type="ECO:0000256" key="6">
    <source>
        <dbReference type="ARBA" id="ARBA00023136"/>
    </source>
</evidence>
<keyword evidence="5" id="KW-0732">Signal</keyword>
<dbReference type="GO" id="GO:0044718">
    <property type="term" value="P:siderophore transmembrane transport"/>
    <property type="evidence" value="ECO:0007669"/>
    <property type="project" value="TreeGrafter"/>
</dbReference>
<dbReference type="PROSITE" id="PS52016">
    <property type="entry name" value="TONB_DEPENDENT_REC_3"/>
    <property type="match status" value="1"/>
</dbReference>
<dbReference type="SUPFAM" id="SSF49464">
    <property type="entry name" value="Carboxypeptidase regulatory domain-like"/>
    <property type="match status" value="1"/>
</dbReference>
<dbReference type="InterPro" id="IPR012910">
    <property type="entry name" value="Plug_dom"/>
</dbReference>
<dbReference type="Gene3D" id="2.170.130.10">
    <property type="entry name" value="TonB-dependent receptor, plug domain"/>
    <property type="match status" value="1"/>
</dbReference>
<evidence type="ECO:0000256" key="4">
    <source>
        <dbReference type="ARBA" id="ARBA00022692"/>
    </source>
</evidence>
<keyword evidence="3 8" id="KW-1134">Transmembrane beta strand</keyword>
<keyword evidence="4 8" id="KW-0812">Transmembrane</keyword>
<dbReference type="PANTHER" id="PTHR30069:SF29">
    <property type="entry name" value="HEMOGLOBIN AND HEMOGLOBIN-HAPTOGLOBIN-BINDING PROTEIN 1-RELATED"/>
    <property type="match status" value="1"/>
</dbReference>
<dbReference type="GO" id="GO:0015344">
    <property type="term" value="F:siderophore uptake transmembrane transporter activity"/>
    <property type="evidence" value="ECO:0007669"/>
    <property type="project" value="TreeGrafter"/>
</dbReference>
<accession>A0A1M5NX12</accession>
<evidence type="ECO:0000256" key="2">
    <source>
        <dbReference type="ARBA" id="ARBA00022448"/>
    </source>
</evidence>
<proteinExistence type="inferred from homology"/>
<keyword evidence="2 8" id="KW-0813">Transport</keyword>
<comment type="similarity">
    <text evidence="8">Belongs to the TonB-dependent receptor family.</text>
</comment>
<keyword evidence="11" id="KW-0675">Receptor</keyword>
<feature type="domain" description="TonB-dependent receptor plug" evidence="10">
    <location>
        <begin position="137"/>
        <end position="232"/>
    </location>
</feature>
<evidence type="ECO:0000256" key="3">
    <source>
        <dbReference type="ARBA" id="ARBA00022452"/>
    </source>
</evidence>
<evidence type="ECO:0000256" key="5">
    <source>
        <dbReference type="ARBA" id="ARBA00022729"/>
    </source>
</evidence>
<evidence type="ECO:0000313" key="12">
    <source>
        <dbReference type="Proteomes" id="UP000184108"/>
    </source>
</evidence>
<feature type="transmembrane region" description="Helical" evidence="9">
    <location>
        <begin position="12"/>
        <end position="33"/>
    </location>
</feature>
<evidence type="ECO:0000256" key="9">
    <source>
        <dbReference type="SAM" id="Phobius"/>
    </source>
</evidence>
<dbReference type="AlphaFoldDB" id="A0A1M5NX12"/>
<dbReference type="InterPro" id="IPR039426">
    <property type="entry name" value="TonB-dep_rcpt-like"/>
</dbReference>
<comment type="subcellular location">
    <subcellularLocation>
        <location evidence="1 8">Cell outer membrane</location>
        <topology evidence="1 8">Multi-pass membrane protein</topology>
    </subcellularLocation>
</comment>
<gene>
    <name evidence="11" type="ORF">SAMN02787073_5096</name>
</gene>
<evidence type="ECO:0000256" key="8">
    <source>
        <dbReference type="PROSITE-ProRule" id="PRU01360"/>
    </source>
</evidence>
<dbReference type="PANTHER" id="PTHR30069">
    <property type="entry name" value="TONB-DEPENDENT OUTER MEMBRANE RECEPTOR"/>
    <property type="match status" value="1"/>
</dbReference>
<name>A0A1M5NX12_9FLAO</name>